<name>A0A397U3U2_9GLOM</name>
<reference evidence="1 2" key="1">
    <citation type="submission" date="2018-06" db="EMBL/GenBank/DDBJ databases">
        <title>Comparative genomics reveals the genomic features of Rhizophagus irregularis, R. cerebriforme, R. diaphanum and Gigaspora rosea, and their symbiotic lifestyle signature.</title>
        <authorList>
            <person name="Morin E."/>
            <person name="San Clemente H."/>
            <person name="Chen E.C.H."/>
            <person name="De La Providencia I."/>
            <person name="Hainaut M."/>
            <person name="Kuo A."/>
            <person name="Kohler A."/>
            <person name="Murat C."/>
            <person name="Tang N."/>
            <person name="Roy S."/>
            <person name="Loubradou J."/>
            <person name="Henrissat B."/>
            <person name="Grigoriev I.V."/>
            <person name="Corradi N."/>
            <person name="Roux C."/>
            <person name="Martin F.M."/>
        </authorList>
    </citation>
    <scope>NUCLEOTIDE SEQUENCE [LARGE SCALE GENOMIC DNA]</scope>
    <source>
        <strain evidence="1 2">DAOM 194757</strain>
    </source>
</reference>
<gene>
    <name evidence="1" type="ORF">C2G38_2126053</name>
</gene>
<evidence type="ECO:0000313" key="2">
    <source>
        <dbReference type="Proteomes" id="UP000266673"/>
    </source>
</evidence>
<dbReference type="EMBL" id="QKWP01002818">
    <property type="protein sequence ID" value="RIB02093.1"/>
    <property type="molecule type" value="Genomic_DNA"/>
</dbReference>
<keyword evidence="2" id="KW-1185">Reference proteome</keyword>
<feature type="non-terminal residue" evidence="1">
    <location>
        <position position="1"/>
    </location>
</feature>
<protein>
    <submittedName>
        <fullName evidence="1">Uncharacterized protein</fullName>
    </submittedName>
</protein>
<sequence>HWDSILRGLHICFGWRYSRCINRRHMCFTNMNIIRCTRCRNKFFMSIFINKTSNNK</sequence>
<evidence type="ECO:0000313" key="1">
    <source>
        <dbReference type="EMBL" id="RIB02093.1"/>
    </source>
</evidence>
<comment type="caution">
    <text evidence="1">The sequence shown here is derived from an EMBL/GenBank/DDBJ whole genome shotgun (WGS) entry which is preliminary data.</text>
</comment>
<dbReference type="Proteomes" id="UP000266673">
    <property type="component" value="Unassembled WGS sequence"/>
</dbReference>
<organism evidence="1 2">
    <name type="scientific">Gigaspora rosea</name>
    <dbReference type="NCBI Taxonomy" id="44941"/>
    <lineage>
        <taxon>Eukaryota</taxon>
        <taxon>Fungi</taxon>
        <taxon>Fungi incertae sedis</taxon>
        <taxon>Mucoromycota</taxon>
        <taxon>Glomeromycotina</taxon>
        <taxon>Glomeromycetes</taxon>
        <taxon>Diversisporales</taxon>
        <taxon>Gigasporaceae</taxon>
        <taxon>Gigaspora</taxon>
    </lineage>
</organism>
<proteinExistence type="predicted"/>
<accession>A0A397U3U2</accession>
<dbReference type="AlphaFoldDB" id="A0A397U3U2"/>